<protein>
    <recommendedName>
        <fullName evidence="5">Peptidyl-prolyl cis-trans isomerase</fullName>
        <shortName evidence="5">PPIase</shortName>
        <ecNumber evidence="5">5.2.1.8</ecNumber>
    </recommendedName>
</protein>
<dbReference type="GO" id="GO:0006457">
    <property type="term" value="P:protein folding"/>
    <property type="evidence" value="ECO:0007669"/>
    <property type="project" value="InterPro"/>
</dbReference>
<proteinExistence type="inferred from homology"/>
<dbReference type="AlphaFoldDB" id="A0A3P7VYF5"/>
<name>A0A3P7VYF5_RODNA</name>
<dbReference type="EMBL" id="UZAE01012753">
    <property type="protein sequence ID" value="VDO06475.1"/>
    <property type="molecule type" value="Genomic_DNA"/>
</dbReference>
<dbReference type="SUPFAM" id="SSF50891">
    <property type="entry name" value="Cyclophilin-like"/>
    <property type="match status" value="1"/>
</dbReference>
<dbReference type="GO" id="GO:0016018">
    <property type="term" value="F:cyclosporin A binding"/>
    <property type="evidence" value="ECO:0007669"/>
    <property type="project" value="TreeGrafter"/>
</dbReference>
<keyword evidence="2 5" id="KW-0697">Rotamase</keyword>
<dbReference type="GO" id="GO:0003723">
    <property type="term" value="F:RNA binding"/>
    <property type="evidence" value="ECO:0007669"/>
    <property type="project" value="UniProtKB-UniRule"/>
</dbReference>
<dbReference type="Gene3D" id="2.40.100.10">
    <property type="entry name" value="Cyclophilin-like"/>
    <property type="match status" value="1"/>
</dbReference>
<keyword evidence="9" id="KW-1185">Reference proteome</keyword>
<comment type="function">
    <text evidence="5">PPIases accelerate the folding of proteins. It catalyzes the cis-trans isomerization of proline imidic peptide bonds in oligopeptides.</text>
</comment>
<dbReference type="OrthoDB" id="193499at2759"/>
<dbReference type="SMART" id="SM00360">
    <property type="entry name" value="RRM"/>
    <property type="match status" value="1"/>
</dbReference>
<dbReference type="Proteomes" id="UP000278807">
    <property type="component" value="Unassembled WGS sequence"/>
</dbReference>
<dbReference type="GO" id="GO:0003755">
    <property type="term" value="F:peptidyl-prolyl cis-trans isomerase activity"/>
    <property type="evidence" value="ECO:0007669"/>
    <property type="project" value="UniProtKB-UniRule"/>
</dbReference>
<evidence type="ECO:0000259" key="7">
    <source>
        <dbReference type="PROSITE" id="PS50102"/>
    </source>
</evidence>
<keyword evidence="3 5" id="KW-0413">Isomerase</keyword>
<dbReference type="PANTHER" id="PTHR11071:SF561">
    <property type="entry name" value="PEPTIDYL-PROLYL CIS-TRANS ISOMERASE D-RELATED"/>
    <property type="match status" value="1"/>
</dbReference>
<reference evidence="8 9" key="1">
    <citation type="submission" date="2018-11" db="EMBL/GenBank/DDBJ databases">
        <authorList>
            <consortium name="Pathogen Informatics"/>
        </authorList>
    </citation>
    <scope>NUCLEOTIDE SEQUENCE [LARGE SCALE GENOMIC DNA]</scope>
</reference>
<dbReference type="PRINTS" id="PR00153">
    <property type="entry name" value="CSAPPISMRASE"/>
</dbReference>
<dbReference type="GO" id="GO:0005739">
    <property type="term" value="C:mitochondrion"/>
    <property type="evidence" value="ECO:0007669"/>
    <property type="project" value="TreeGrafter"/>
</dbReference>
<dbReference type="InterPro" id="IPR035979">
    <property type="entry name" value="RBD_domain_sf"/>
</dbReference>
<evidence type="ECO:0000256" key="2">
    <source>
        <dbReference type="ARBA" id="ARBA00023110"/>
    </source>
</evidence>
<evidence type="ECO:0000256" key="3">
    <source>
        <dbReference type="ARBA" id="ARBA00023235"/>
    </source>
</evidence>
<evidence type="ECO:0000313" key="8">
    <source>
        <dbReference type="EMBL" id="VDO06475.1"/>
    </source>
</evidence>
<evidence type="ECO:0000256" key="1">
    <source>
        <dbReference type="ARBA" id="ARBA00022884"/>
    </source>
</evidence>
<dbReference type="Pfam" id="PF00160">
    <property type="entry name" value="Pro_isomerase"/>
    <property type="match status" value="1"/>
</dbReference>
<organism evidence="8 9">
    <name type="scientific">Rodentolepis nana</name>
    <name type="common">Dwarf tapeworm</name>
    <name type="synonym">Hymenolepis nana</name>
    <dbReference type="NCBI Taxonomy" id="102285"/>
    <lineage>
        <taxon>Eukaryota</taxon>
        <taxon>Metazoa</taxon>
        <taxon>Spiralia</taxon>
        <taxon>Lophotrochozoa</taxon>
        <taxon>Platyhelminthes</taxon>
        <taxon>Cestoda</taxon>
        <taxon>Eucestoda</taxon>
        <taxon>Cyclophyllidea</taxon>
        <taxon>Hymenolepididae</taxon>
        <taxon>Rodentolepis</taxon>
    </lineage>
</organism>
<dbReference type="EC" id="5.2.1.8" evidence="5"/>
<feature type="domain" description="PPIase cyclophilin-type" evidence="6">
    <location>
        <begin position="114"/>
        <end position="252"/>
    </location>
</feature>
<dbReference type="PROSITE" id="PS50102">
    <property type="entry name" value="RRM"/>
    <property type="match status" value="1"/>
</dbReference>
<sequence length="252" mass="28884">MLRAAFIPFGDIIDINMPLDYQTEKHRGFAFIEYEEAEDSIAAIDNMNESEIFGRTIRVNIARPVKIREGYGKPVWSDDNWLKKYGGLGVEEAVSSDFHIFEEKRIKLSLPRVFLDIRIGDSEAGRIIIELRKDVVPRTAENFRALCTGERGFGYRNSTFHRIIPQFMCQGGDFTRGDGTGGKSIYGKKFDDENFQLRHDSQGEHLKIAFLPQESLFFVDFEILQQLCNGLSYLSKIEKQEASELTAFHPLK</sequence>
<gene>
    <name evidence="8" type="ORF">HNAJ_LOCUS9803</name>
</gene>
<dbReference type="InterPro" id="IPR029000">
    <property type="entry name" value="Cyclophilin-like_dom_sf"/>
</dbReference>
<dbReference type="PROSITE" id="PS50072">
    <property type="entry name" value="CSA_PPIASE_2"/>
    <property type="match status" value="1"/>
</dbReference>
<dbReference type="InterPro" id="IPR002130">
    <property type="entry name" value="Cyclophilin-type_PPIase_dom"/>
</dbReference>
<dbReference type="InterPro" id="IPR034168">
    <property type="entry name" value="PPIE_RRM"/>
</dbReference>
<evidence type="ECO:0000259" key="6">
    <source>
        <dbReference type="PROSITE" id="PS50072"/>
    </source>
</evidence>
<accession>A0A3P7VYF5</accession>
<evidence type="ECO:0000256" key="5">
    <source>
        <dbReference type="RuleBase" id="RU363019"/>
    </source>
</evidence>
<keyword evidence="1 4" id="KW-0694">RNA-binding</keyword>
<dbReference type="SUPFAM" id="SSF54928">
    <property type="entry name" value="RNA-binding domain, RBD"/>
    <property type="match status" value="1"/>
</dbReference>
<dbReference type="Gene3D" id="3.30.70.330">
    <property type="match status" value="1"/>
</dbReference>
<comment type="catalytic activity">
    <reaction evidence="5">
        <text>[protein]-peptidylproline (omega=180) = [protein]-peptidylproline (omega=0)</text>
        <dbReference type="Rhea" id="RHEA:16237"/>
        <dbReference type="Rhea" id="RHEA-COMP:10747"/>
        <dbReference type="Rhea" id="RHEA-COMP:10748"/>
        <dbReference type="ChEBI" id="CHEBI:83833"/>
        <dbReference type="ChEBI" id="CHEBI:83834"/>
        <dbReference type="EC" id="5.2.1.8"/>
    </reaction>
</comment>
<evidence type="ECO:0000256" key="4">
    <source>
        <dbReference type="PROSITE-ProRule" id="PRU00176"/>
    </source>
</evidence>
<dbReference type="CDD" id="cd12347">
    <property type="entry name" value="RRM_PPIE"/>
    <property type="match status" value="1"/>
</dbReference>
<dbReference type="InterPro" id="IPR000504">
    <property type="entry name" value="RRM_dom"/>
</dbReference>
<dbReference type="Pfam" id="PF00076">
    <property type="entry name" value="RRM_1"/>
    <property type="match status" value="1"/>
</dbReference>
<feature type="domain" description="RRM" evidence="7">
    <location>
        <begin position="1"/>
        <end position="64"/>
    </location>
</feature>
<dbReference type="InterPro" id="IPR020892">
    <property type="entry name" value="Cyclophilin-type_PPIase_CS"/>
</dbReference>
<comment type="similarity">
    <text evidence="5">Belongs to the cyclophilin-type PPIase family.</text>
</comment>
<evidence type="ECO:0000313" key="9">
    <source>
        <dbReference type="Proteomes" id="UP000278807"/>
    </source>
</evidence>
<dbReference type="InterPro" id="IPR012677">
    <property type="entry name" value="Nucleotide-bd_a/b_plait_sf"/>
</dbReference>
<dbReference type="PROSITE" id="PS00170">
    <property type="entry name" value="CSA_PPIASE_1"/>
    <property type="match status" value="1"/>
</dbReference>
<dbReference type="PANTHER" id="PTHR11071">
    <property type="entry name" value="PEPTIDYL-PROLYL CIS-TRANS ISOMERASE"/>
    <property type="match status" value="1"/>
</dbReference>